<dbReference type="GO" id="GO:0005886">
    <property type="term" value="C:plasma membrane"/>
    <property type="evidence" value="ECO:0007669"/>
    <property type="project" value="UniProtKB-SubCell"/>
</dbReference>
<keyword evidence="7 8" id="KW-0472">Membrane</keyword>
<feature type="transmembrane region" description="Helical" evidence="8">
    <location>
        <begin position="66"/>
        <end position="86"/>
    </location>
</feature>
<evidence type="ECO:0000256" key="6">
    <source>
        <dbReference type="ARBA" id="ARBA00022989"/>
    </source>
</evidence>
<evidence type="ECO:0000256" key="5">
    <source>
        <dbReference type="ARBA" id="ARBA00022692"/>
    </source>
</evidence>
<feature type="transmembrane region" description="Helical" evidence="8">
    <location>
        <begin position="107"/>
        <end position="140"/>
    </location>
</feature>
<keyword evidence="4" id="KW-1003">Cell membrane</keyword>
<evidence type="ECO:0000256" key="1">
    <source>
        <dbReference type="ARBA" id="ARBA00004651"/>
    </source>
</evidence>
<dbReference type="Proteomes" id="UP000430564">
    <property type="component" value="Unassembled WGS sequence"/>
</dbReference>
<dbReference type="PANTHER" id="PTHR30003">
    <property type="entry name" value="L-LACTATE PERMEASE"/>
    <property type="match status" value="1"/>
</dbReference>
<evidence type="ECO:0000256" key="7">
    <source>
        <dbReference type="ARBA" id="ARBA00023136"/>
    </source>
</evidence>
<comment type="function">
    <text evidence="8">Uptake of L-lactate across the membrane. Can also transport D-lactate and glycolate.</text>
</comment>
<keyword evidence="8" id="KW-0997">Cell inner membrane</keyword>
<evidence type="ECO:0000256" key="4">
    <source>
        <dbReference type="ARBA" id="ARBA00022475"/>
    </source>
</evidence>
<evidence type="ECO:0000313" key="9">
    <source>
        <dbReference type="EMBL" id="KAB7657236.1"/>
    </source>
</evidence>
<comment type="subcellular location">
    <subcellularLocation>
        <location evidence="8">Cell inner membrane</location>
        <topology evidence="8">Multi-pass membrane protein</topology>
    </subcellularLocation>
    <subcellularLocation>
        <location evidence="1">Cell membrane</location>
        <topology evidence="1">Multi-pass membrane protein</topology>
    </subcellularLocation>
</comment>
<proteinExistence type="inferred from homology"/>
<comment type="caution">
    <text evidence="8">Lacks conserved residue(s) required for the propagation of feature annotation.</text>
</comment>
<keyword evidence="6 8" id="KW-1133">Transmembrane helix</keyword>
<evidence type="ECO:0000256" key="2">
    <source>
        <dbReference type="ARBA" id="ARBA00010100"/>
    </source>
</evidence>
<organism evidence="9 10">
    <name type="scientific">Sutterella seckii</name>
    <dbReference type="NCBI Taxonomy" id="1944635"/>
    <lineage>
        <taxon>Bacteria</taxon>
        <taxon>Pseudomonadati</taxon>
        <taxon>Pseudomonadota</taxon>
        <taxon>Betaproteobacteria</taxon>
        <taxon>Burkholderiales</taxon>
        <taxon>Sutterellaceae</taxon>
        <taxon>Sutterella</taxon>
    </lineage>
</organism>
<keyword evidence="3 8" id="KW-0813">Transport</keyword>
<evidence type="ECO:0000256" key="8">
    <source>
        <dbReference type="RuleBase" id="RU365092"/>
    </source>
</evidence>
<dbReference type="OrthoDB" id="9761056at2"/>
<dbReference type="Pfam" id="PF02652">
    <property type="entry name" value="Lactate_perm"/>
    <property type="match status" value="1"/>
</dbReference>
<comment type="caution">
    <text evidence="9">The sequence shown here is derived from an EMBL/GenBank/DDBJ whole genome shotgun (WGS) entry which is preliminary data.</text>
</comment>
<reference evidence="9 10" key="1">
    <citation type="submission" date="2019-10" db="EMBL/GenBank/DDBJ databases">
        <title>Genome diversity of Sutterella seckii.</title>
        <authorList>
            <person name="Chaplin A.V."/>
            <person name="Sokolova S.R."/>
            <person name="Mosin K.A."/>
            <person name="Ivanova E.L."/>
            <person name="Kochetkova T.O."/>
            <person name="Goltsov A.Y."/>
            <person name="Trofimov D.Y."/>
            <person name="Efimov B.A."/>
        </authorList>
    </citation>
    <scope>NUCLEOTIDE SEQUENCE [LARGE SCALE GENOMIC DNA]</scope>
    <source>
        <strain evidence="9 10">ASD393</strain>
    </source>
</reference>
<gene>
    <name evidence="9" type="ORF">GBM95_08260</name>
</gene>
<evidence type="ECO:0000256" key="3">
    <source>
        <dbReference type="ARBA" id="ARBA00022448"/>
    </source>
</evidence>
<dbReference type="GO" id="GO:0015129">
    <property type="term" value="F:lactate transmembrane transporter activity"/>
    <property type="evidence" value="ECO:0007669"/>
    <property type="project" value="UniProtKB-UniRule"/>
</dbReference>
<dbReference type="AlphaFoldDB" id="A0A6I1EJ00"/>
<dbReference type="PANTHER" id="PTHR30003:SF0">
    <property type="entry name" value="GLYCOLATE PERMEASE GLCA-RELATED"/>
    <property type="match status" value="1"/>
</dbReference>
<dbReference type="InterPro" id="IPR003804">
    <property type="entry name" value="Lactate_perm"/>
</dbReference>
<feature type="transmembrane region" description="Helical" evidence="8">
    <location>
        <begin position="146"/>
        <end position="170"/>
    </location>
</feature>
<feature type="transmembrane region" description="Helical" evidence="8">
    <location>
        <begin position="6"/>
        <end position="22"/>
    </location>
</feature>
<dbReference type="GO" id="GO:0015295">
    <property type="term" value="F:solute:proton symporter activity"/>
    <property type="evidence" value="ECO:0007669"/>
    <property type="project" value="TreeGrafter"/>
</dbReference>
<sequence length="187" mass="19987">MESILPVFAGLFPLAVMTLLILRYKVPIYLSILITLVIVLGIAGWYLGTPAGTLERSVSYGVIKGFWPIVLVIFAAIFAYNVMLRTGAITVIEKSLSAVTDDRRIQILLISWCFGGFLEGAAGFSVSVAIPMGILLALGFEPMRAAVATLIADTVTTAFGAAGIPILKVVESPHESSLEMSFPIKIP</sequence>
<dbReference type="EMBL" id="WEHX01000059">
    <property type="protein sequence ID" value="KAB7657236.1"/>
    <property type="molecule type" value="Genomic_DNA"/>
</dbReference>
<name>A0A6I1EJ00_9BURK</name>
<evidence type="ECO:0000313" key="10">
    <source>
        <dbReference type="Proteomes" id="UP000430564"/>
    </source>
</evidence>
<comment type="similarity">
    <text evidence="2 8">Belongs to the lactate permease family.</text>
</comment>
<feature type="transmembrane region" description="Helical" evidence="8">
    <location>
        <begin position="29"/>
        <end position="46"/>
    </location>
</feature>
<protein>
    <recommendedName>
        <fullName evidence="8">L-lactate permease</fullName>
    </recommendedName>
</protein>
<keyword evidence="5 8" id="KW-0812">Transmembrane</keyword>
<accession>A0A6I1EJ00</accession>
<dbReference type="RefSeq" id="WP_152158660.1">
    <property type="nucleotide sequence ID" value="NZ_WEHX01000059.1"/>
</dbReference>